<sequence length="59" mass="6581">MQQPGARPVNHVGGTVLDTTPGVHPIEFTIDEFDQWSNPRTLHLGLSQWTKAERSERAA</sequence>
<dbReference type="EMBL" id="FOWW01000001">
    <property type="protein sequence ID" value="SFP09742.1"/>
    <property type="molecule type" value="Genomic_DNA"/>
</dbReference>
<proteinExistence type="predicted"/>
<name>A0A1I5MJI4_9PSEU</name>
<dbReference type="STRING" id="587909.SAMN05421810_101944"/>
<evidence type="ECO:0000313" key="3">
    <source>
        <dbReference type="Proteomes" id="UP000198727"/>
    </source>
</evidence>
<feature type="region of interest" description="Disordered" evidence="1">
    <location>
        <begin position="1"/>
        <end position="20"/>
    </location>
</feature>
<protein>
    <submittedName>
        <fullName evidence="2">Uncharacterized protein</fullName>
    </submittedName>
</protein>
<evidence type="ECO:0000313" key="2">
    <source>
        <dbReference type="EMBL" id="SFP09742.1"/>
    </source>
</evidence>
<evidence type="ECO:0000256" key="1">
    <source>
        <dbReference type="SAM" id="MobiDB-lite"/>
    </source>
</evidence>
<accession>A0A1I5MJI4</accession>
<dbReference type="AlphaFoldDB" id="A0A1I5MJI4"/>
<organism evidence="2 3">
    <name type="scientific">Amycolatopsis arida</name>
    <dbReference type="NCBI Taxonomy" id="587909"/>
    <lineage>
        <taxon>Bacteria</taxon>
        <taxon>Bacillati</taxon>
        <taxon>Actinomycetota</taxon>
        <taxon>Actinomycetes</taxon>
        <taxon>Pseudonocardiales</taxon>
        <taxon>Pseudonocardiaceae</taxon>
        <taxon>Amycolatopsis</taxon>
    </lineage>
</organism>
<reference evidence="3" key="1">
    <citation type="submission" date="2016-10" db="EMBL/GenBank/DDBJ databases">
        <authorList>
            <person name="Varghese N."/>
            <person name="Submissions S."/>
        </authorList>
    </citation>
    <scope>NUCLEOTIDE SEQUENCE [LARGE SCALE GENOMIC DNA]</scope>
    <source>
        <strain evidence="3">CGMCC 4.5579</strain>
    </source>
</reference>
<keyword evidence="3" id="KW-1185">Reference proteome</keyword>
<dbReference type="Proteomes" id="UP000198727">
    <property type="component" value="Unassembled WGS sequence"/>
</dbReference>
<gene>
    <name evidence="2" type="ORF">SAMN05421810_101944</name>
</gene>